<sequence length="201" mass="21417">MPQLKAFNISMSVDGFMAGPGQTQEDPLGADGESLHEWVFDSPGPVDSRYLAQRTQGVGATIMGRNMYGPVRGEWGEEMWRGWWGEDPPYHHPTFVLTHHPHEPVEMDGGTTFYFVTDGPAAALELAFDAAGGADVALGGGASTIRQFLDARLLDELNVAIAPVLLGAGERIFDGPLPAGYGVVSSEPGEAVLHVVIGRTS</sequence>
<dbReference type="PANTHER" id="PTHR38011:SF12">
    <property type="entry name" value="BIFUNCTIONAL DEAMINASE-REDUCTASE DOMAIN PROTEIN"/>
    <property type="match status" value="1"/>
</dbReference>
<dbReference type="EMBL" id="CP001618">
    <property type="protein sequence ID" value="ACQ82003.1"/>
    <property type="molecule type" value="Genomic_DNA"/>
</dbReference>
<dbReference type="RefSeq" id="WP_015884240.1">
    <property type="nucleotide sequence ID" value="NC_012669.1"/>
</dbReference>
<dbReference type="GO" id="GO:0009231">
    <property type="term" value="P:riboflavin biosynthetic process"/>
    <property type="evidence" value="ECO:0007669"/>
    <property type="project" value="InterPro"/>
</dbReference>
<evidence type="ECO:0000313" key="3">
    <source>
        <dbReference type="Proteomes" id="UP000007962"/>
    </source>
</evidence>
<dbReference type="Gene3D" id="3.40.430.10">
    <property type="entry name" value="Dihydrofolate Reductase, subunit A"/>
    <property type="match status" value="1"/>
</dbReference>
<dbReference type="InterPro" id="IPR050765">
    <property type="entry name" value="Riboflavin_Biosynth_HTPR"/>
</dbReference>
<dbReference type="InterPro" id="IPR024072">
    <property type="entry name" value="DHFR-like_dom_sf"/>
</dbReference>
<dbReference type="HOGENOM" id="CLU_043966_3_0_11"/>
<dbReference type="AlphaFoldDB" id="C5C3U4"/>
<evidence type="ECO:0000259" key="1">
    <source>
        <dbReference type="Pfam" id="PF01872"/>
    </source>
</evidence>
<dbReference type="PANTHER" id="PTHR38011">
    <property type="entry name" value="DIHYDROFOLATE REDUCTASE FAMILY PROTEIN (AFU_ORTHOLOGUE AFUA_8G06820)"/>
    <property type="match status" value="1"/>
</dbReference>
<proteinExistence type="predicted"/>
<organism evidence="2 3">
    <name type="scientific">Beutenbergia cavernae (strain ATCC BAA-8 / DSM 12333 / CCUG 43141 / JCM 11478 / NBRC 16432 / NCIMB 13614 / HKI 0122)</name>
    <dbReference type="NCBI Taxonomy" id="471853"/>
    <lineage>
        <taxon>Bacteria</taxon>
        <taxon>Bacillati</taxon>
        <taxon>Actinomycetota</taxon>
        <taxon>Actinomycetes</taxon>
        <taxon>Micrococcales</taxon>
        <taxon>Beutenbergiaceae</taxon>
        <taxon>Beutenbergia</taxon>
    </lineage>
</organism>
<dbReference type="eggNOG" id="COG0262">
    <property type="taxonomic scope" value="Bacteria"/>
</dbReference>
<dbReference type="Pfam" id="PF01872">
    <property type="entry name" value="RibD_C"/>
    <property type="match status" value="1"/>
</dbReference>
<dbReference type="STRING" id="471853.Bcav_3761"/>
<dbReference type="SUPFAM" id="SSF53597">
    <property type="entry name" value="Dihydrofolate reductase-like"/>
    <property type="match status" value="1"/>
</dbReference>
<name>C5C3U4_BEUC1</name>
<evidence type="ECO:0000313" key="2">
    <source>
        <dbReference type="EMBL" id="ACQ82003.1"/>
    </source>
</evidence>
<gene>
    <name evidence="2" type="ordered locus">Bcav_3761</name>
</gene>
<dbReference type="GO" id="GO:0008703">
    <property type="term" value="F:5-amino-6-(5-phosphoribosylamino)uracil reductase activity"/>
    <property type="evidence" value="ECO:0007669"/>
    <property type="project" value="InterPro"/>
</dbReference>
<protein>
    <submittedName>
        <fullName evidence="2">Bifunctional deaminase-reductase domain protein</fullName>
    </submittedName>
</protein>
<keyword evidence="3" id="KW-1185">Reference proteome</keyword>
<reference evidence="2 3" key="1">
    <citation type="journal article" date="2009" name="Stand. Genomic Sci.">
        <title>Complete genome sequence of Beutenbergia cavernae type strain (HKI 0122).</title>
        <authorList>
            <person name="Land M."/>
            <person name="Pukall R."/>
            <person name="Abt B."/>
            <person name="Goker M."/>
            <person name="Rohde M."/>
            <person name="Glavina Del Rio T."/>
            <person name="Tice H."/>
            <person name="Copeland A."/>
            <person name="Cheng J.F."/>
            <person name="Lucas S."/>
            <person name="Chen F."/>
            <person name="Nolan M."/>
            <person name="Bruce D."/>
            <person name="Goodwin L."/>
            <person name="Pitluck S."/>
            <person name="Ivanova N."/>
            <person name="Mavromatis K."/>
            <person name="Ovchinnikova G."/>
            <person name="Pati A."/>
            <person name="Chen A."/>
            <person name="Palaniappan K."/>
            <person name="Hauser L."/>
            <person name="Chang Y.J."/>
            <person name="Jefferies C.C."/>
            <person name="Saunders E."/>
            <person name="Brettin T."/>
            <person name="Detter J.C."/>
            <person name="Han C."/>
            <person name="Chain P."/>
            <person name="Bristow J."/>
            <person name="Eisen J.A."/>
            <person name="Markowitz V."/>
            <person name="Hugenholtz P."/>
            <person name="Kyrpides N.C."/>
            <person name="Klenk H.P."/>
            <person name="Lapidus A."/>
        </authorList>
    </citation>
    <scope>NUCLEOTIDE SEQUENCE [LARGE SCALE GENOMIC DNA]</scope>
    <source>
        <strain evidence="3">ATCC BAA-8 / DSM 12333 / NBRC 16432</strain>
    </source>
</reference>
<feature type="domain" description="Bacterial bifunctional deaminase-reductase C-terminal" evidence="1">
    <location>
        <begin position="7"/>
        <end position="176"/>
    </location>
</feature>
<dbReference type="Proteomes" id="UP000007962">
    <property type="component" value="Chromosome"/>
</dbReference>
<dbReference type="InterPro" id="IPR002734">
    <property type="entry name" value="RibDG_C"/>
</dbReference>
<accession>C5C3U4</accession>
<dbReference type="KEGG" id="bcv:Bcav_3761"/>
<dbReference type="OrthoDB" id="2313602at2"/>